<dbReference type="PROSITE" id="PS51892">
    <property type="entry name" value="SUBTILASE"/>
    <property type="match status" value="1"/>
</dbReference>
<dbReference type="GO" id="GO:0046486">
    <property type="term" value="P:glycerolipid metabolic process"/>
    <property type="evidence" value="ECO:0007669"/>
    <property type="project" value="UniProtKB-ARBA"/>
</dbReference>
<evidence type="ECO:0000313" key="11">
    <source>
        <dbReference type="Proteomes" id="UP000799770"/>
    </source>
</evidence>
<feature type="domain" description="PNPLA" evidence="9">
    <location>
        <begin position="19"/>
        <end position="227"/>
    </location>
</feature>
<accession>A0A6A5ZKY8</accession>
<dbReference type="GO" id="GO:0004252">
    <property type="term" value="F:serine-type endopeptidase activity"/>
    <property type="evidence" value="ECO:0007669"/>
    <property type="project" value="UniProtKB-UniRule"/>
</dbReference>
<dbReference type="Gene3D" id="3.40.1090.10">
    <property type="entry name" value="Cytosolic phospholipase A2 catalytic domain"/>
    <property type="match status" value="1"/>
</dbReference>
<dbReference type="SUPFAM" id="SSF52743">
    <property type="entry name" value="Subtilisin-like"/>
    <property type="match status" value="1"/>
</dbReference>
<dbReference type="InterPro" id="IPR015500">
    <property type="entry name" value="Peptidase_S8_subtilisin-rel"/>
</dbReference>
<dbReference type="InterPro" id="IPR002641">
    <property type="entry name" value="PNPLA_dom"/>
</dbReference>
<organism evidence="10 11">
    <name type="scientific">Lophiotrema nucula</name>
    <dbReference type="NCBI Taxonomy" id="690887"/>
    <lineage>
        <taxon>Eukaryota</taxon>
        <taxon>Fungi</taxon>
        <taxon>Dikarya</taxon>
        <taxon>Ascomycota</taxon>
        <taxon>Pezizomycotina</taxon>
        <taxon>Dothideomycetes</taxon>
        <taxon>Pleosporomycetidae</taxon>
        <taxon>Pleosporales</taxon>
        <taxon>Lophiotremataceae</taxon>
        <taxon>Lophiotrema</taxon>
    </lineage>
</organism>
<dbReference type="EMBL" id="ML977314">
    <property type="protein sequence ID" value="KAF2120262.1"/>
    <property type="molecule type" value="Genomic_DNA"/>
</dbReference>
<keyword evidence="11" id="KW-1185">Reference proteome</keyword>
<evidence type="ECO:0000256" key="5">
    <source>
        <dbReference type="ARBA" id="ARBA00023098"/>
    </source>
</evidence>
<feature type="active site" description="Charge relay system" evidence="7">
    <location>
        <position position="461"/>
    </location>
</feature>
<evidence type="ECO:0000256" key="3">
    <source>
        <dbReference type="ARBA" id="ARBA00022801"/>
    </source>
</evidence>
<keyword evidence="2 7" id="KW-0645">Protease</keyword>
<evidence type="ECO:0000256" key="4">
    <source>
        <dbReference type="ARBA" id="ARBA00022825"/>
    </source>
</evidence>
<dbReference type="InterPro" id="IPR016035">
    <property type="entry name" value="Acyl_Trfase/lysoPLipase"/>
</dbReference>
<keyword evidence="4 7" id="KW-0720">Serine protease</keyword>
<dbReference type="InterPro" id="IPR050131">
    <property type="entry name" value="Peptidase_S8_subtilisin-like"/>
</dbReference>
<evidence type="ECO:0000259" key="9">
    <source>
        <dbReference type="PROSITE" id="PS51635"/>
    </source>
</evidence>
<name>A0A6A5ZKY8_9PLEO</name>
<dbReference type="PANTHER" id="PTHR43806">
    <property type="entry name" value="PEPTIDASE S8"/>
    <property type="match status" value="1"/>
</dbReference>
<sequence length="772" mass="86377">MSTAGPTQVMEQPAYVRILTLNGGGARCWSALLILEKVMKNVSRSGQSEVAKPCEYFHLIVGSEWGAVLAVLLGRLRLSVKDCQNWLRRLHYPLNWSILRILPGVTTQRSKYYKQKFRELICQYFPESQGDLPFYDGTRPEDHAVTLVLATDPANVIKPRRFRCYPGTEDAFEEPDMSTPIWKVALAAIATPLDLDPVTFPASDSRSEYSCIASSLAGFSNPSWIGLLEAQTHFSPNSVHTVLNIGCGGEIPSNWPMSLGNPLPVIRGIALTKMIIGQVNDASGAAAHQMMRESANLGFYYQYLAAPTVDTSYYNWSEQSRKQMEERTEKYLVKPEIKELVTAVAKKLVKLADVRNMIPDTSRPSNHVPRTRDRRLGPPLIDIEEEPLVDGQEASQMLRNESRATLESPLRLPSRGPTSKAGQLQHPDLDAGRWLLEFKKTLDLLDCYDEASPSVRVAILDTGIDSEHPWIRKHWKHRSRLPHYKEFTMSANLEEPIPTDETGHGTHMAGLILQTAPEVDLYVLRVFTDRNFVGGKDSVAMARVREAMLYAVDTLEVNVISMSFAFEGGNDNALDSAITRAMEKNVTMLAAASNSGNEKGTYYPACDRRVFRVNSVNAWGNRMYYNPQAGLDDNNDNLAILGVDILSTWPMHLPGGYQEPGKEGNWKQSSGTSCSTAILSGIAALTIDFGRILRARPEFQANSREAAKIWKYVDRPQGLRYLFWQMAGGRNNRTSDQFSDVRPWRLLSIEKDISEIGKLYLDALRLGREGMA</sequence>
<dbReference type="SUPFAM" id="SSF52151">
    <property type="entry name" value="FabD/lysophospholipase-like"/>
    <property type="match status" value="1"/>
</dbReference>
<evidence type="ECO:0000256" key="1">
    <source>
        <dbReference type="ARBA" id="ARBA00011073"/>
    </source>
</evidence>
<keyword evidence="3 7" id="KW-0378">Hydrolase</keyword>
<feature type="region of interest" description="Disordered" evidence="8">
    <location>
        <begin position="401"/>
        <end position="426"/>
    </location>
</feature>
<dbReference type="PANTHER" id="PTHR43806:SF11">
    <property type="entry name" value="CEREVISIN-RELATED"/>
    <property type="match status" value="1"/>
</dbReference>
<proteinExistence type="inferred from homology"/>
<evidence type="ECO:0000256" key="8">
    <source>
        <dbReference type="SAM" id="MobiDB-lite"/>
    </source>
</evidence>
<comment type="caution">
    <text evidence="6">Lacks conserved residue(s) required for the propagation of feature annotation.</text>
</comment>
<dbReference type="Pfam" id="PF00082">
    <property type="entry name" value="Peptidase_S8"/>
    <property type="match status" value="1"/>
</dbReference>
<dbReference type="CDD" id="cd00306">
    <property type="entry name" value="Peptidases_S8_S53"/>
    <property type="match status" value="1"/>
</dbReference>
<dbReference type="InterPro" id="IPR036852">
    <property type="entry name" value="Peptidase_S8/S53_dom_sf"/>
</dbReference>
<dbReference type="PRINTS" id="PR00723">
    <property type="entry name" value="SUBTILISIN"/>
</dbReference>
<evidence type="ECO:0000256" key="7">
    <source>
        <dbReference type="PROSITE-ProRule" id="PRU01240"/>
    </source>
</evidence>
<dbReference type="PROSITE" id="PS00136">
    <property type="entry name" value="SUBTILASE_ASP"/>
    <property type="match status" value="1"/>
</dbReference>
<dbReference type="GO" id="GO:0006508">
    <property type="term" value="P:proteolysis"/>
    <property type="evidence" value="ECO:0007669"/>
    <property type="project" value="UniProtKB-KW"/>
</dbReference>
<dbReference type="AlphaFoldDB" id="A0A6A5ZKY8"/>
<dbReference type="Gene3D" id="3.40.50.200">
    <property type="entry name" value="Peptidase S8/S53 domain"/>
    <property type="match status" value="1"/>
</dbReference>
<dbReference type="InterPro" id="IPR000209">
    <property type="entry name" value="Peptidase_S8/S53_dom"/>
</dbReference>
<dbReference type="PROSITE" id="PS51635">
    <property type="entry name" value="PNPLA"/>
    <property type="match status" value="1"/>
</dbReference>
<evidence type="ECO:0000256" key="6">
    <source>
        <dbReference type="PROSITE-ProRule" id="PRU01161"/>
    </source>
</evidence>
<dbReference type="Proteomes" id="UP000799770">
    <property type="component" value="Unassembled WGS sequence"/>
</dbReference>
<dbReference type="OrthoDB" id="206201at2759"/>
<feature type="active site" description="Charge relay system" evidence="7">
    <location>
        <position position="504"/>
    </location>
</feature>
<feature type="active site" description="Charge relay system" evidence="7">
    <location>
        <position position="673"/>
    </location>
</feature>
<evidence type="ECO:0000313" key="10">
    <source>
        <dbReference type="EMBL" id="KAF2120262.1"/>
    </source>
</evidence>
<reference evidence="10" key="1">
    <citation type="journal article" date="2020" name="Stud. Mycol.">
        <title>101 Dothideomycetes genomes: a test case for predicting lifestyles and emergence of pathogens.</title>
        <authorList>
            <person name="Haridas S."/>
            <person name="Albert R."/>
            <person name="Binder M."/>
            <person name="Bloem J."/>
            <person name="Labutti K."/>
            <person name="Salamov A."/>
            <person name="Andreopoulos B."/>
            <person name="Baker S."/>
            <person name="Barry K."/>
            <person name="Bills G."/>
            <person name="Bluhm B."/>
            <person name="Cannon C."/>
            <person name="Castanera R."/>
            <person name="Culley D."/>
            <person name="Daum C."/>
            <person name="Ezra D."/>
            <person name="Gonzalez J."/>
            <person name="Henrissat B."/>
            <person name="Kuo A."/>
            <person name="Liang C."/>
            <person name="Lipzen A."/>
            <person name="Lutzoni F."/>
            <person name="Magnuson J."/>
            <person name="Mondo S."/>
            <person name="Nolan M."/>
            <person name="Ohm R."/>
            <person name="Pangilinan J."/>
            <person name="Park H.-J."/>
            <person name="Ramirez L."/>
            <person name="Alfaro M."/>
            <person name="Sun H."/>
            <person name="Tritt A."/>
            <person name="Yoshinaga Y."/>
            <person name="Zwiers L.-H."/>
            <person name="Turgeon B."/>
            <person name="Goodwin S."/>
            <person name="Spatafora J."/>
            <person name="Crous P."/>
            <person name="Grigoriev I."/>
        </authorList>
    </citation>
    <scope>NUCLEOTIDE SEQUENCE</scope>
    <source>
        <strain evidence="10">CBS 627.86</strain>
    </source>
</reference>
<comment type="similarity">
    <text evidence="1 7">Belongs to the peptidase S8 family.</text>
</comment>
<evidence type="ECO:0000256" key="2">
    <source>
        <dbReference type="ARBA" id="ARBA00022670"/>
    </source>
</evidence>
<dbReference type="InterPro" id="IPR023827">
    <property type="entry name" value="Peptidase_S8_Asp-AS"/>
</dbReference>
<keyword evidence="5" id="KW-0443">Lipid metabolism</keyword>
<protein>
    <submittedName>
        <fullName evidence="10">Peptidase S8/S53 domain-containing protein</fullName>
    </submittedName>
</protein>
<gene>
    <name evidence="10" type="ORF">BDV96DRAFT_566963</name>
</gene>